<evidence type="ECO:0000313" key="3">
    <source>
        <dbReference type="Proteomes" id="UP001292094"/>
    </source>
</evidence>
<name>A0AAE1PKE8_9EUCA</name>
<evidence type="ECO:0000313" key="2">
    <source>
        <dbReference type="EMBL" id="KAK4309988.1"/>
    </source>
</evidence>
<dbReference type="AlphaFoldDB" id="A0AAE1PKE8"/>
<dbReference type="Proteomes" id="UP001292094">
    <property type="component" value="Unassembled WGS sequence"/>
</dbReference>
<feature type="region of interest" description="Disordered" evidence="1">
    <location>
        <begin position="1"/>
        <end position="88"/>
    </location>
</feature>
<protein>
    <submittedName>
        <fullName evidence="2">Uncharacterized protein</fullName>
    </submittedName>
</protein>
<keyword evidence="3" id="KW-1185">Reference proteome</keyword>
<comment type="caution">
    <text evidence="2">The sequence shown here is derived from an EMBL/GenBank/DDBJ whole genome shotgun (WGS) entry which is preliminary data.</text>
</comment>
<gene>
    <name evidence="2" type="ORF">Pmani_018411</name>
</gene>
<organism evidence="2 3">
    <name type="scientific">Petrolisthes manimaculis</name>
    <dbReference type="NCBI Taxonomy" id="1843537"/>
    <lineage>
        <taxon>Eukaryota</taxon>
        <taxon>Metazoa</taxon>
        <taxon>Ecdysozoa</taxon>
        <taxon>Arthropoda</taxon>
        <taxon>Crustacea</taxon>
        <taxon>Multicrustacea</taxon>
        <taxon>Malacostraca</taxon>
        <taxon>Eumalacostraca</taxon>
        <taxon>Eucarida</taxon>
        <taxon>Decapoda</taxon>
        <taxon>Pleocyemata</taxon>
        <taxon>Anomura</taxon>
        <taxon>Galatheoidea</taxon>
        <taxon>Porcellanidae</taxon>
        <taxon>Petrolisthes</taxon>
    </lineage>
</organism>
<reference evidence="2" key="1">
    <citation type="submission" date="2023-11" db="EMBL/GenBank/DDBJ databases">
        <title>Genome assemblies of two species of porcelain crab, Petrolisthes cinctipes and Petrolisthes manimaculis (Anomura: Porcellanidae).</title>
        <authorList>
            <person name="Angst P."/>
        </authorList>
    </citation>
    <scope>NUCLEOTIDE SEQUENCE</scope>
    <source>
        <strain evidence="2">PB745_02</strain>
        <tissue evidence="2">Gill</tissue>
    </source>
</reference>
<evidence type="ECO:0000256" key="1">
    <source>
        <dbReference type="SAM" id="MobiDB-lite"/>
    </source>
</evidence>
<dbReference type="EMBL" id="JAWZYT010001688">
    <property type="protein sequence ID" value="KAK4309988.1"/>
    <property type="molecule type" value="Genomic_DNA"/>
</dbReference>
<accession>A0AAE1PKE8</accession>
<sequence>MNDRESYTRTRRDRGKREGATMRRVDKLEEGKESEHFGREGNRSEESGKREVYENWEGRGGNEIRQSEGEAKEDSGEKKMSEGWGKHR</sequence>
<proteinExistence type="predicted"/>